<gene>
    <name evidence="2" type="ORF">C1I98_11020</name>
</gene>
<keyword evidence="3" id="KW-1185">Reference proteome</keyword>
<comment type="caution">
    <text evidence="2">The sequence shown here is derived from an EMBL/GenBank/DDBJ whole genome shotgun (WGS) entry which is preliminary data.</text>
</comment>
<evidence type="ECO:0000256" key="1">
    <source>
        <dbReference type="SAM" id="MobiDB-lite"/>
    </source>
</evidence>
<feature type="region of interest" description="Disordered" evidence="1">
    <location>
        <begin position="79"/>
        <end position="98"/>
    </location>
</feature>
<accession>A0A2W2HHM3</accession>
<evidence type="ECO:0000313" key="3">
    <source>
        <dbReference type="Proteomes" id="UP000248544"/>
    </source>
</evidence>
<reference evidence="2 3" key="1">
    <citation type="submission" date="2018-01" db="EMBL/GenBank/DDBJ databases">
        <title>Draft genome sequence of Sphaerisporangium sp. 7K107.</title>
        <authorList>
            <person name="Sahin N."/>
            <person name="Saygin H."/>
            <person name="Ay H."/>
        </authorList>
    </citation>
    <scope>NUCLEOTIDE SEQUENCE [LARGE SCALE GENOMIC DNA]</scope>
    <source>
        <strain evidence="2 3">7K107</strain>
    </source>
</reference>
<organism evidence="2 3">
    <name type="scientific">Spongiactinospora gelatinilytica</name>
    <dbReference type="NCBI Taxonomy" id="2666298"/>
    <lineage>
        <taxon>Bacteria</taxon>
        <taxon>Bacillati</taxon>
        <taxon>Actinomycetota</taxon>
        <taxon>Actinomycetes</taxon>
        <taxon>Streptosporangiales</taxon>
        <taxon>Streptosporangiaceae</taxon>
        <taxon>Spongiactinospora</taxon>
    </lineage>
</organism>
<dbReference type="Proteomes" id="UP000248544">
    <property type="component" value="Unassembled WGS sequence"/>
</dbReference>
<dbReference type="EMBL" id="POUA01000064">
    <property type="protein sequence ID" value="PZG49840.1"/>
    <property type="molecule type" value="Genomic_DNA"/>
</dbReference>
<sequence length="120" mass="13384">MMAALPTYDYGQIAPHEIRHELDDNWSTFFFGTCRVSISRNDLDRIRDARRLAQVLAAQAGMWDADLAALEERAARVMRPAPPAADTSADEPYGGDDPVLDARVTAVMQIPETHRREASE</sequence>
<dbReference type="AlphaFoldDB" id="A0A2W2HHM3"/>
<proteinExistence type="predicted"/>
<protein>
    <submittedName>
        <fullName evidence="2">Uncharacterized protein</fullName>
    </submittedName>
</protein>
<evidence type="ECO:0000313" key="2">
    <source>
        <dbReference type="EMBL" id="PZG49840.1"/>
    </source>
</evidence>
<name>A0A2W2HHM3_9ACTN</name>